<dbReference type="Proteomes" id="UP000001880">
    <property type="component" value="Chromosome"/>
</dbReference>
<protein>
    <submittedName>
        <fullName evidence="2">Uncharacterized protein</fullName>
    </submittedName>
</protein>
<sequence>MTVPPWLTFLVAGMVIMFGITRLVLAIRGDKLGPQRTVPRKGLYGLSRRRHFLYGIIYLVLGGILVAGALGYSVLPPIG</sequence>
<keyword evidence="1" id="KW-0812">Transmembrane</keyword>
<reference evidence="2 3" key="1">
    <citation type="journal article" date="2010" name="Stand. Genomic Sci.">
        <title>Complete genome sequence of Haliangium ochraceum type strain (SMP-2).</title>
        <authorList>
            <consortium name="US DOE Joint Genome Institute (JGI-PGF)"/>
            <person name="Ivanova N."/>
            <person name="Daum C."/>
            <person name="Lang E."/>
            <person name="Abt B."/>
            <person name="Kopitz M."/>
            <person name="Saunders E."/>
            <person name="Lapidus A."/>
            <person name="Lucas S."/>
            <person name="Glavina Del Rio T."/>
            <person name="Nolan M."/>
            <person name="Tice H."/>
            <person name="Copeland A."/>
            <person name="Cheng J.F."/>
            <person name="Chen F."/>
            <person name="Bruce D."/>
            <person name="Goodwin L."/>
            <person name="Pitluck S."/>
            <person name="Mavromatis K."/>
            <person name="Pati A."/>
            <person name="Mikhailova N."/>
            <person name="Chen A."/>
            <person name="Palaniappan K."/>
            <person name="Land M."/>
            <person name="Hauser L."/>
            <person name="Chang Y.J."/>
            <person name="Jeffries C.D."/>
            <person name="Detter J.C."/>
            <person name="Brettin T."/>
            <person name="Rohde M."/>
            <person name="Goker M."/>
            <person name="Bristow J."/>
            <person name="Markowitz V."/>
            <person name="Eisen J.A."/>
            <person name="Hugenholtz P."/>
            <person name="Kyrpides N.C."/>
            <person name="Klenk H.P."/>
        </authorList>
    </citation>
    <scope>NUCLEOTIDE SEQUENCE [LARGE SCALE GENOMIC DNA]</scope>
    <source>
        <strain evidence="3">DSM 14365 / CIP 107738 / JCM 11303 / AJ 13395 / SMP-2</strain>
    </source>
</reference>
<dbReference type="AlphaFoldDB" id="D0LV84"/>
<proteinExistence type="predicted"/>
<organism evidence="2 3">
    <name type="scientific">Haliangium ochraceum (strain DSM 14365 / JCM 11303 / SMP-2)</name>
    <dbReference type="NCBI Taxonomy" id="502025"/>
    <lineage>
        <taxon>Bacteria</taxon>
        <taxon>Pseudomonadati</taxon>
        <taxon>Myxococcota</taxon>
        <taxon>Polyangia</taxon>
        <taxon>Haliangiales</taxon>
        <taxon>Kofleriaceae</taxon>
        <taxon>Haliangium</taxon>
    </lineage>
</organism>
<dbReference type="RefSeq" id="WP_012828525.1">
    <property type="nucleotide sequence ID" value="NC_013440.1"/>
</dbReference>
<accession>D0LV84</accession>
<name>D0LV84_HALO1</name>
<dbReference type="EMBL" id="CP001804">
    <property type="protein sequence ID" value="ACY15925.1"/>
    <property type="molecule type" value="Genomic_DNA"/>
</dbReference>
<evidence type="ECO:0000256" key="1">
    <source>
        <dbReference type="SAM" id="Phobius"/>
    </source>
</evidence>
<keyword evidence="3" id="KW-1185">Reference proteome</keyword>
<feature type="transmembrane region" description="Helical" evidence="1">
    <location>
        <begin position="52"/>
        <end position="75"/>
    </location>
</feature>
<feature type="transmembrane region" description="Helical" evidence="1">
    <location>
        <begin position="6"/>
        <end position="27"/>
    </location>
</feature>
<keyword evidence="1" id="KW-0472">Membrane</keyword>
<gene>
    <name evidence="2" type="ordered locus">Hoch_3423</name>
</gene>
<evidence type="ECO:0000313" key="2">
    <source>
        <dbReference type="EMBL" id="ACY15925.1"/>
    </source>
</evidence>
<dbReference type="KEGG" id="hoh:Hoch_3423"/>
<dbReference type="HOGENOM" id="CLU_2601203_0_0_7"/>
<keyword evidence="1" id="KW-1133">Transmembrane helix</keyword>
<evidence type="ECO:0000313" key="3">
    <source>
        <dbReference type="Proteomes" id="UP000001880"/>
    </source>
</evidence>